<dbReference type="EMBL" id="RCHU01001271">
    <property type="protein sequence ID" value="TKR61914.1"/>
    <property type="molecule type" value="Genomic_DNA"/>
</dbReference>
<protein>
    <submittedName>
        <fullName evidence="1">Uncharacterized protein</fullName>
    </submittedName>
</protein>
<evidence type="ECO:0000313" key="1">
    <source>
        <dbReference type="EMBL" id="TKR61914.1"/>
    </source>
</evidence>
<name>A0A4U5LZX1_POPAL</name>
<sequence>MVSKQCTPSNSGANLILLFCCCNGLLMFTGDDFDDDVEDLPSLPSDISLFFMDSTCGWLFPSLEALDENLSFCTSDSAHRASNELNIDIIVIETWIKEMGCVYFLFLYVTTTTQAIKDRLLWLKTGLFLRFQEKGFPLRFLEGEGFLAWIRYMREGGRRGVEVGPKDDLVQLLLVNWTKIYFNCPLEVEHPLFDLSPPWKAEMKVDCLSKFQHGTWGAFGTCQN</sequence>
<comment type="caution">
    <text evidence="1">The sequence shown here is derived from an EMBL/GenBank/DDBJ whole genome shotgun (WGS) entry which is preliminary data.</text>
</comment>
<gene>
    <name evidence="1" type="ORF">D5086_0000323660</name>
</gene>
<accession>A0A4U5LZX1</accession>
<proteinExistence type="predicted"/>
<organism evidence="1">
    <name type="scientific">Populus alba</name>
    <name type="common">White poplar</name>
    <dbReference type="NCBI Taxonomy" id="43335"/>
    <lineage>
        <taxon>Eukaryota</taxon>
        <taxon>Viridiplantae</taxon>
        <taxon>Streptophyta</taxon>
        <taxon>Embryophyta</taxon>
        <taxon>Tracheophyta</taxon>
        <taxon>Spermatophyta</taxon>
        <taxon>Magnoliopsida</taxon>
        <taxon>eudicotyledons</taxon>
        <taxon>Gunneridae</taxon>
        <taxon>Pentapetalae</taxon>
        <taxon>rosids</taxon>
        <taxon>fabids</taxon>
        <taxon>Malpighiales</taxon>
        <taxon>Salicaceae</taxon>
        <taxon>Saliceae</taxon>
        <taxon>Populus</taxon>
    </lineage>
</organism>
<reference evidence="1" key="1">
    <citation type="submission" date="2018-10" db="EMBL/GenBank/DDBJ databases">
        <title>Population genomic analysis revealed the cold adaptation of white poplar.</title>
        <authorList>
            <person name="Liu Y.-J."/>
        </authorList>
    </citation>
    <scope>NUCLEOTIDE SEQUENCE [LARGE SCALE GENOMIC DNA]</scope>
    <source>
        <strain evidence="1">PAL-ZL1</strain>
    </source>
</reference>
<dbReference type="AlphaFoldDB" id="A0A4U5LZX1"/>